<name>A0A7D5F8L1_9MICO</name>
<evidence type="ECO:0000256" key="1">
    <source>
        <dbReference type="ARBA" id="ARBA00005531"/>
    </source>
</evidence>
<gene>
    <name evidence="7" type="ORF">HW566_07270</name>
</gene>
<dbReference type="AlphaFoldDB" id="A0A7D5F8L1"/>
<dbReference type="EMBL" id="CP058316">
    <property type="protein sequence ID" value="QLD11589.1"/>
    <property type="molecule type" value="Genomic_DNA"/>
</dbReference>
<feature type="region of interest" description="Disordered" evidence="4">
    <location>
        <begin position="70"/>
        <end position="91"/>
    </location>
</feature>
<organism evidence="7 8">
    <name type="scientific">Microbacterium oleivorans</name>
    <dbReference type="NCBI Taxonomy" id="273677"/>
    <lineage>
        <taxon>Bacteria</taxon>
        <taxon>Bacillati</taxon>
        <taxon>Actinomycetota</taxon>
        <taxon>Actinomycetes</taxon>
        <taxon>Micrococcales</taxon>
        <taxon>Microbacteriaceae</taxon>
        <taxon>Microbacterium</taxon>
    </lineage>
</organism>
<dbReference type="InterPro" id="IPR012328">
    <property type="entry name" value="Chalcone/stilbene_synt_C"/>
</dbReference>
<dbReference type="Pfam" id="PF02797">
    <property type="entry name" value="Chal_sti_synt_C"/>
    <property type="match status" value="1"/>
</dbReference>
<feature type="domain" description="Chalcone/stilbene synthase C-terminal" evidence="6">
    <location>
        <begin position="262"/>
        <end position="384"/>
    </location>
</feature>
<feature type="compositionally biased region" description="Low complexity" evidence="4">
    <location>
        <begin position="72"/>
        <end position="85"/>
    </location>
</feature>
<evidence type="ECO:0000313" key="7">
    <source>
        <dbReference type="EMBL" id="QLD11589.1"/>
    </source>
</evidence>
<dbReference type="PANTHER" id="PTHR11877:SF46">
    <property type="entry name" value="TYPE III POLYKETIDE SYNTHASE A"/>
    <property type="match status" value="1"/>
</dbReference>
<dbReference type="Gene3D" id="3.40.47.10">
    <property type="match status" value="2"/>
</dbReference>
<evidence type="ECO:0000256" key="2">
    <source>
        <dbReference type="ARBA" id="ARBA00022679"/>
    </source>
</evidence>
<evidence type="ECO:0000256" key="3">
    <source>
        <dbReference type="PIRSR" id="PIRSR000451-1"/>
    </source>
</evidence>
<keyword evidence="2" id="KW-0808">Transferase</keyword>
<dbReference type="PIRSF" id="PIRSF000451">
    <property type="entry name" value="PKS_III"/>
    <property type="match status" value="1"/>
</dbReference>
<evidence type="ECO:0000259" key="5">
    <source>
        <dbReference type="Pfam" id="PF00195"/>
    </source>
</evidence>
<comment type="similarity">
    <text evidence="1">Belongs to the thiolase-like superfamily. Chalcone/stilbene synthases family.</text>
</comment>
<dbReference type="PANTHER" id="PTHR11877">
    <property type="entry name" value="HYDROXYMETHYLGLUTARYL-COA SYNTHASE"/>
    <property type="match status" value="1"/>
</dbReference>
<dbReference type="SUPFAM" id="SSF53901">
    <property type="entry name" value="Thiolase-like"/>
    <property type="match status" value="2"/>
</dbReference>
<protein>
    <submittedName>
        <fullName evidence="7">Type III polyketide synthase</fullName>
    </submittedName>
</protein>
<dbReference type="RefSeq" id="WP_178011637.1">
    <property type="nucleotide sequence ID" value="NZ_CP058316.1"/>
</dbReference>
<dbReference type="GO" id="GO:0030639">
    <property type="term" value="P:polyketide biosynthetic process"/>
    <property type="evidence" value="ECO:0007669"/>
    <property type="project" value="TreeGrafter"/>
</dbReference>
<evidence type="ECO:0000313" key="8">
    <source>
        <dbReference type="Proteomes" id="UP000509638"/>
    </source>
</evidence>
<sequence>MTARILSIGTAVPPAVLRQDAVRDLFGSQPGIGRLSQRLVRAVFDASAIETRHTVLTELADALDRRSRDAATADAATGDAANGDETAPESLPVLSDAGALLSPTTGARNDAYIALAPDLFARAAREALAAASVAPSQVTHVVTVSCTGMFAPGPDYRLVRDLGLSTGVERYHLGFIGCAAAVPALRAAARMCAADPDAVVLVVCAELCTLHFRVADDPDQILAASLFADGAAAAVVSADPARRGERWLDLDRFATVVTDEGERDMTWTVGDAGFEMVLSAEVPRIIGREIRDAVDGFVGDASVDTWAVHPGGRSVVDRVEAGLGLAPDALSASRAVLRDHGNMSSATILFILRSLLAGEGLRDGETIATLAFGPGLTLEAALLTAGVSTGVTPGAGSAEEQDAAEPAARLAEPVASWT</sequence>
<proteinExistence type="inferred from homology"/>
<evidence type="ECO:0000259" key="6">
    <source>
        <dbReference type="Pfam" id="PF02797"/>
    </source>
</evidence>
<dbReference type="InterPro" id="IPR016039">
    <property type="entry name" value="Thiolase-like"/>
</dbReference>
<accession>A0A7D5F8L1</accession>
<dbReference type="InterPro" id="IPR001099">
    <property type="entry name" value="Chalcone/stilbene_synt_N"/>
</dbReference>
<dbReference type="CDD" id="cd00831">
    <property type="entry name" value="CHS_like"/>
    <property type="match status" value="1"/>
</dbReference>
<dbReference type="Pfam" id="PF00195">
    <property type="entry name" value="Chal_sti_synt_N"/>
    <property type="match status" value="1"/>
</dbReference>
<dbReference type="InterPro" id="IPR011141">
    <property type="entry name" value="Polyketide_synthase_type-III"/>
</dbReference>
<feature type="active site" description="Acyl-thioester intermediate" evidence="3">
    <location>
        <position position="178"/>
    </location>
</feature>
<dbReference type="Proteomes" id="UP000509638">
    <property type="component" value="Chromosome"/>
</dbReference>
<evidence type="ECO:0000256" key="4">
    <source>
        <dbReference type="SAM" id="MobiDB-lite"/>
    </source>
</evidence>
<feature type="region of interest" description="Disordered" evidence="4">
    <location>
        <begin position="393"/>
        <end position="418"/>
    </location>
</feature>
<reference evidence="7 8" key="1">
    <citation type="submission" date="2020-06" db="EMBL/GenBank/DDBJ databases">
        <authorList>
            <person name="Jo H."/>
        </authorList>
    </citation>
    <scope>NUCLEOTIDE SEQUENCE [LARGE SCALE GENOMIC DNA]</scope>
    <source>
        <strain evidence="7 8">I46</strain>
    </source>
</reference>
<dbReference type="GO" id="GO:0016747">
    <property type="term" value="F:acyltransferase activity, transferring groups other than amino-acyl groups"/>
    <property type="evidence" value="ECO:0007669"/>
    <property type="project" value="InterPro"/>
</dbReference>
<feature type="domain" description="Chalcone/stilbene synthase N-terminal" evidence="5">
    <location>
        <begin position="100"/>
        <end position="240"/>
    </location>
</feature>